<gene>
    <name evidence="1" type="ORF">OSB04_013165</name>
</gene>
<protein>
    <recommendedName>
        <fullName evidence="3">Reverse transcriptase domain-containing protein</fullName>
    </recommendedName>
</protein>
<dbReference type="AlphaFoldDB" id="A0AA38TND5"/>
<evidence type="ECO:0008006" key="3">
    <source>
        <dbReference type="Google" id="ProtNLM"/>
    </source>
</evidence>
<evidence type="ECO:0000313" key="2">
    <source>
        <dbReference type="Proteomes" id="UP001172457"/>
    </source>
</evidence>
<reference evidence="1" key="1">
    <citation type="submission" date="2023-03" db="EMBL/GenBank/DDBJ databases">
        <title>Chromosome-scale reference genome and RAD-based genetic map of yellow starthistle (Centaurea solstitialis) reveal putative structural variation and QTLs associated with invader traits.</title>
        <authorList>
            <person name="Reatini B."/>
            <person name="Cang F.A."/>
            <person name="Jiang Q."/>
            <person name="Mckibben M.T.W."/>
            <person name="Barker M.S."/>
            <person name="Rieseberg L.H."/>
            <person name="Dlugosch K.M."/>
        </authorList>
    </citation>
    <scope>NUCLEOTIDE SEQUENCE</scope>
    <source>
        <strain evidence="1">CAN-66</strain>
        <tissue evidence="1">Leaf</tissue>
    </source>
</reference>
<sequence>MWFSKIDLRSGYHQLKLCTRKGQGNSVVLVRGIAESVPFLEWRAVICTDMFMTSFTDSQNERAIQTLKYMLRACVWILKEDGIRIQKAAENIQWNHDRLKTAQGRQKSYTDKVLSHLEIDVEKPKLILERKTKTLRNKEIMIVKVQWSIERDQNGHGNPRMRCRGATQRCFET</sequence>
<keyword evidence="2" id="KW-1185">Reference proteome</keyword>
<accession>A0AA38TND5</accession>
<comment type="caution">
    <text evidence="1">The sequence shown here is derived from an EMBL/GenBank/DDBJ whole genome shotgun (WGS) entry which is preliminary data.</text>
</comment>
<evidence type="ECO:0000313" key="1">
    <source>
        <dbReference type="EMBL" id="KAJ9558551.1"/>
    </source>
</evidence>
<organism evidence="1 2">
    <name type="scientific">Centaurea solstitialis</name>
    <name type="common">yellow star-thistle</name>
    <dbReference type="NCBI Taxonomy" id="347529"/>
    <lineage>
        <taxon>Eukaryota</taxon>
        <taxon>Viridiplantae</taxon>
        <taxon>Streptophyta</taxon>
        <taxon>Embryophyta</taxon>
        <taxon>Tracheophyta</taxon>
        <taxon>Spermatophyta</taxon>
        <taxon>Magnoliopsida</taxon>
        <taxon>eudicotyledons</taxon>
        <taxon>Gunneridae</taxon>
        <taxon>Pentapetalae</taxon>
        <taxon>asterids</taxon>
        <taxon>campanulids</taxon>
        <taxon>Asterales</taxon>
        <taxon>Asteraceae</taxon>
        <taxon>Carduoideae</taxon>
        <taxon>Cardueae</taxon>
        <taxon>Centaureinae</taxon>
        <taxon>Centaurea</taxon>
    </lineage>
</organism>
<feature type="non-terminal residue" evidence="1">
    <location>
        <position position="1"/>
    </location>
</feature>
<dbReference type="Proteomes" id="UP001172457">
    <property type="component" value="Chromosome 3"/>
</dbReference>
<name>A0AA38TND5_9ASTR</name>
<dbReference type="EMBL" id="JARYMX010000003">
    <property type="protein sequence ID" value="KAJ9558551.1"/>
    <property type="molecule type" value="Genomic_DNA"/>
</dbReference>
<proteinExistence type="predicted"/>